<keyword evidence="3" id="KW-1185">Reference proteome</keyword>
<evidence type="ECO:0000256" key="1">
    <source>
        <dbReference type="SAM" id="SignalP"/>
    </source>
</evidence>
<sequence>MKFTALLCTLIAATAVSASTVPRDEFQIQDTCGSGYGGDQRRTNRLVWYVNPSQLEDETSFAHGYSFKKVECRNGRWTEIQDCHASTCHGTNDGAARC</sequence>
<dbReference type="InterPro" id="IPR036334">
    <property type="entry name" value="Bubble_sf"/>
</dbReference>
<organism evidence="2 3">
    <name type="scientific">Aspergillus fumigatus (strain CBS 144.89 / FGSC A1163 / CEA10)</name>
    <name type="common">Neosartorya fumigata</name>
    <dbReference type="NCBI Taxonomy" id="451804"/>
    <lineage>
        <taxon>Eukaryota</taxon>
        <taxon>Fungi</taxon>
        <taxon>Dikarya</taxon>
        <taxon>Ascomycota</taxon>
        <taxon>Pezizomycotina</taxon>
        <taxon>Eurotiomycetes</taxon>
        <taxon>Eurotiomycetidae</taxon>
        <taxon>Eurotiales</taxon>
        <taxon>Aspergillaceae</taxon>
        <taxon>Aspergillus</taxon>
        <taxon>Aspergillus subgen. Fumigati</taxon>
    </lineage>
</organism>
<dbReference type="OrthoDB" id="4233737at2759"/>
<dbReference type="Pfam" id="PF09227">
    <property type="entry name" value="Bubble"/>
    <property type="match status" value="1"/>
</dbReference>
<dbReference type="SUPFAM" id="SSF103565">
    <property type="entry name" value="Bubble protein"/>
    <property type="match status" value="1"/>
</dbReference>
<evidence type="ECO:0000313" key="2">
    <source>
        <dbReference type="EMBL" id="EDP47833.1"/>
    </source>
</evidence>
<reference evidence="2 3" key="1">
    <citation type="journal article" date="2008" name="PLoS Genet.">
        <title>Genomic islands in the pathogenic filamentous fungus Aspergillus fumigatus.</title>
        <authorList>
            <person name="Fedorova N.D."/>
            <person name="Khaldi N."/>
            <person name="Joardar V.S."/>
            <person name="Maiti R."/>
            <person name="Amedeo P."/>
            <person name="Anderson M.J."/>
            <person name="Crabtree J."/>
            <person name="Silva J.C."/>
            <person name="Badger J.H."/>
            <person name="Albarraq A."/>
            <person name="Angiuoli S."/>
            <person name="Bussey H."/>
            <person name="Bowyer P."/>
            <person name="Cotty P.J."/>
            <person name="Dyer P.S."/>
            <person name="Egan A."/>
            <person name="Galens K."/>
            <person name="Fraser-Liggett C.M."/>
            <person name="Haas B.J."/>
            <person name="Inman J.M."/>
            <person name="Kent R."/>
            <person name="Lemieux S."/>
            <person name="Malavazi I."/>
            <person name="Orvis J."/>
            <person name="Roemer T."/>
            <person name="Ronning C.M."/>
            <person name="Sundaram J.P."/>
            <person name="Sutton G."/>
            <person name="Turner G."/>
            <person name="Venter J.C."/>
            <person name="White O.R."/>
            <person name="Whitty B.R."/>
            <person name="Youngman P."/>
            <person name="Wolfe K.H."/>
            <person name="Goldman G.H."/>
            <person name="Wortman J.R."/>
            <person name="Jiang B."/>
            <person name="Denning D.W."/>
            <person name="Nierman W.C."/>
        </authorList>
    </citation>
    <scope>NUCLEOTIDE SEQUENCE [LARGE SCALE GENOMIC DNA]</scope>
    <source>
        <strain evidence="3">CBS 144.89 / FGSC A1163 / CEA10</strain>
    </source>
</reference>
<dbReference type="InterPro" id="IPR015308">
    <property type="entry name" value="Bubble"/>
</dbReference>
<dbReference type="EMBL" id="DS499602">
    <property type="protein sequence ID" value="EDP47833.1"/>
    <property type="molecule type" value="Genomic_DNA"/>
</dbReference>
<feature type="signal peptide" evidence="1">
    <location>
        <begin position="1"/>
        <end position="18"/>
    </location>
</feature>
<dbReference type="HOGENOM" id="CLU_2427040_0_0_1"/>
<name>B0YDU9_ASPFC</name>
<dbReference type="VEuPathDB" id="FungiDB:AFUB_096860"/>
<accession>B0YDU9</accession>
<keyword evidence="1" id="KW-0732">Signal</keyword>
<dbReference type="Proteomes" id="UP000001699">
    <property type="component" value="Unassembled WGS sequence"/>
</dbReference>
<dbReference type="AlphaFoldDB" id="B0YDU9"/>
<dbReference type="Gene3D" id="2.30.130.50">
    <property type="match status" value="1"/>
</dbReference>
<feature type="chain" id="PRO_5002760954" evidence="1">
    <location>
        <begin position="19"/>
        <end position="98"/>
    </location>
</feature>
<proteinExistence type="predicted"/>
<protein>
    <submittedName>
        <fullName evidence="2">Uncharacterized protein</fullName>
    </submittedName>
</protein>
<evidence type="ECO:0000313" key="3">
    <source>
        <dbReference type="Proteomes" id="UP000001699"/>
    </source>
</evidence>
<gene>
    <name evidence="2" type="ORF">AFUB_096860</name>
</gene>